<keyword evidence="7" id="KW-0406">Ion transport</keyword>
<feature type="transmembrane region" description="Helical" evidence="10">
    <location>
        <begin position="146"/>
        <end position="164"/>
    </location>
</feature>
<dbReference type="GO" id="GO:0006811">
    <property type="term" value="P:monoatomic ion transport"/>
    <property type="evidence" value="ECO:0007669"/>
    <property type="project" value="UniProtKB-KW"/>
</dbReference>
<keyword evidence="5 10" id="KW-0812">Transmembrane</keyword>
<feature type="transmembrane region" description="Helical" evidence="10">
    <location>
        <begin position="359"/>
        <end position="381"/>
    </location>
</feature>
<evidence type="ECO:0000313" key="12">
    <source>
        <dbReference type="Proteomes" id="UP000309566"/>
    </source>
</evidence>
<feature type="transmembrane region" description="Helical" evidence="10">
    <location>
        <begin position="63"/>
        <end position="85"/>
    </location>
</feature>
<evidence type="ECO:0000256" key="8">
    <source>
        <dbReference type="ARBA" id="ARBA00023136"/>
    </source>
</evidence>
<accession>A0A4S2DCD3</accession>
<feature type="transmembrane region" description="Helical" evidence="10">
    <location>
        <begin position="105"/>
        <end position="126"/>
    </location>
</feature>
<feature type="transmembrane region" description="Helical" evidence="10">
    <location>
        <begin position="289"/>
        <end position="312"/>
    </location>
</feature>
<feature type="transmembrane region" description="Helical" evidence="10">
    <location>
        <begin position="244"/>
        <end position="269"/>
    </location>
</feature>
<dbReference type="InterPro" id="IPR050222">
    <property type="entry name" value="MATE_MdtK"/>
</dbReference>
<dbReference type="Proteomes" id="UP000309566">
    <property type="component" value="Unassembled WGS sequence"/>
</dbReference>
<dbReference type="GO" id="GO:0015297">
    <property type="term" value="F:antiporter activity"/>
    <property type="evidence" value="ECO:0007669"/>
    <property type="project" value="UniProtKB-KW"/>
</dbReference>
<organism evidence="11 12">
    <name type="scientific">Bacteroides caecimuris</name>
    <dbReference type="NCBI Taxonomy" id="1796613"/>
    <lineage>
        <taxon>Bacteria</taxon>
        <taxon>Pseudomonadati</taxon>
        <taxon>Bacteroidota</taxon>
        <taxon>Bacteroidia</taxon>
        <taxon>Bacteroidales</taxon>
        <taxon>Bacteroidaceae</taxon>
        <taxon>Bacteroides</taxon>
    </lineage>
</organism>
<keyword evidence="8 10" id="KW-0472">Membrane</keyword>
<keyword evidence="4" id="KW-1003">Cell membrane</keyword>
<dbReference type="Pfam" id="PF01554">
    <property type="entry name" value="MatE"/>
    <property type="match status" value="2"/>
</dbReference>
<evidence type="ECO:0000256" key="10">
    <source>
        <dbReference type="SAM" id="Phobius"/>
    </source>
</evidence>
<feature type="transmembrane region" description="Helical" evidence="10">
    <location>
        <begin position="419"/>
        <end position="440"/>
    </location>
</feature>
<comment type="subcellular location">
    <subcellularLocation>
        <location evidence="1">Cell membrane</location>
        <topology evidence="1">Multi-pass membrane protein</topology>
    </subcellularLocation>
</comment>
<keyword evidence="6 10" id="KW-1133">Transmembrane helix</keyword>
<name>A0A4S2DCD3_9BACE</name>
<keyword evidence="2" id="KW-0813">Transport</keyword>
<dbReference type="NCBIfam" id="TIGR00797">
    <property type="entry name" value="matE"/>
    <property type="match status" value="1"/>
</dbReference>
<feature type="transmembrane region" description="Helical" evidence="10">
    <location>
        <begin position="201"/>
        <end position="223"/>
    </location>
</feature>
<feature type="transmembrane region" description="Helical" evidence="10">
    <location>
        <begin position="176"/>
        <end position="195"/>
    </location>
</feature>
<gene>
    <name evidence="11" type="ORF">E5353_05405</name>
</gene>
<evidence type="ECO:0000313" key="11">
    <source>
        <dbReference type="EMBL" id="TGY39022.1"/>
    </source>
</evidence>
<evidence type="ECO:0000256" key="6">
    <source>
        <dbReference type="ARBA" id="ARBA00022989"/>
    </source>
</evidence>
<evidence type="ECO:0000256" key="5">
    <source>
        <dbReference type="ARBA" id="ARBA00022692"/>
    </source>
</evidence>
<keyword evidence="3" id="KW-0050">Antiport</keyword>
<reference evidence="11 12" key="1">
    <citation type="submission" date="2019-04" db="EMBL/GenBank/DDBJ databases">
        <title>Microbes associate with the intestines of laboratory mice.</title>
        <authorList>
            <person name="Navarre W."/>
            <person name="Wong E."/>
            <person name="Huang K."/>
            <person name="Tropini C."/>
            <person name="Ng K."/>
            <person name="Yu B."/>
        </authorList>
    </citation>
    <scope>NUCLEOTIDE SEQUENCE [LARGE SCALE GENOMIC DNA]</scope>
    <source>
        <strain evidence="11 12">NM63_1-25</strain>
    </source>
</reference>
<dbReference type="CDD" id="cd13133">
    <property type="entry name" value="MATE_like_7"/>
    <property type="match status" value="1"/>
</dbReference>
<feature type="transmembrane region" description="Helical" evidence="10">
    <location>
        <begin position="324"/>
        <end position="347"/>
    </location>
</feature>
<evidence type="ECO:0000256" key="3">
    <source>
        <dbReference type="ARBA" id="ARBA00022449"/>
    </source>
</evidence>
<evidence type="ECO:0000256" key="1">
    <source>
        <dbReference type="ARBA" id="ARBA00004651"/>
    </source>
</evidence>
<dbReference type="InterPro" id="IPR002528">
    <property type="entry name" value="MATE_fam"/>
</dbReference>
<evidence type="ECO:0000256" key="4">
    <source>
        <dbReference type="ARBA" id="ARBA00022475"/>
    </source>
</evidence>
<protein>
    <recommendedName>
        <fullName evidence="9">Multidrug-efflux transporter</fullName>
    </recommendedName>
</protein>
<dbReference type="InterPro" id="IPR048279">
    <property type="entry name" value="MdtK-like"/>
</dbReference>
<evidence type="ECO:0000256" key="7">
    <source>
        <dbReference type="ARBA" id="ARBA00023065"/>
    </source>
</evidence>
<feature type="transmembrane region" description="Helical" evidence="10">
    <location>
        <begin position="393"/>
        <end position="413"/>
    </location>
</feature>
<comment type="caution">
    <text evidence="11">The sequence shown here is derived from an EMBL/GenBank/DDBJ whole genome shotgun (WGS) entry which is preliminary data.</text>
</comment>
<dbReference type="GO" id="GO:0005886">
    <property type="term" value="C:plasma membrane"/>
    <property type="evidence" value="ECO:0007669"/>
    <property type="project" value="UniProtKB-SubCell"/>
</dbReference>
<evidence type="ECO:0000256" key="2">
    <source>
        <dbReference type="ARBA" id="ARBA00022448"/>
    </source>
</evidence>
<dbReference type="AlphaFoldDB" id="A0A4S2DCD3"/>
<dbReference type="PANTHER" id="PTHR43298">
    <property type="entry name" value="MULTIDRUG RESISTANCE PROTEIN NORM-RELATED"/>
    <property type="match status" value="1"/>
</dbReference>
<dbReference type="GO" id="GO:0042910">
    <property type="term" value="F:xenobiotic transmembrane transporter activity"/>
    <property type="evidence" value="ECO:0007669"/>
    <property type="project" value="InterPro"/>
</dbReference>
<sequence length="453" mass="50764">MLLKAAGCIVSYWFEQMNYTYKKIWLIAFPVMMSILIEQLINITDALFLGHVGDVEMGASALAGIWFLAIYMLGFGFSLGLQVVIARRNGEQRYAETGKTFFQGLFFLLILAVLLCLLSKIFSPVLLKHLITSDDVYNAVIRYLDWRIWGLLFSFPFLALRSFLVGITQTKALNMAAFTAVLVNIPLNWLLIFGFDMGISGAAIASSFAEMCSLAVLAAYMFRHIDKKAYGLYWHIDITILKEVFSISVWSMLQSFTSVAIWFLFFVAIERLGEKELAVSNIVRSVSALFSVIVNALAGVTGSLVSNLIGAGEKKQVFPLCHKIIRLGYATGIPLIAFALSFHQHIIGAYTENTAIVQLAWPPFLVMLLNYFFALPGYVYLNATTGTGATRTVFIFQVITTIAYLFCLWGLDFCDVPLAAYWAVEYLYVMLLGTQSVIYLKYKQLLVSDKHIQ</sequence>
<dbReference type="PIRSF" id="PIRSF006603">
    <property type="entry name" value="DinF"/>
    <property type="match status" value="1"/>
</dbReference>
<proteinExistence type="predicted"/>
<evidence type="ECO:0000256" key="9">
    <source>
        <dbReference type="ARBA" id="ARBA00031636"/>
    </source>
</evidence>
<dbReference type="EMBL" id="SRYX01000014">
    <property type="protein sequence ID" value="TGY39022.1"/>
    <property type="molecule type" value="Genomic_DNA"/>
</dbReference>
<feature type="transmembrane region" description="Helical" evidence="10">
    <location>
        <begin position="24"/>
        <end position="43"/>
    </location>
</feature>
<dbReference type="PANTHER" id="PTHR43298:SF2">
    <property type="entry name" value="FMN_FAD EXPORTER YEEO-RELATED"/>
    <property type="match status" value="1"/>
</dbReference>